<dbReference type="Proteomes" id="UP000247892">
    <property type="component" value="Unassembled WGS sequence"/>
</dbReference>
<dbReference type="InterPro" id="IPR036271">
    <property type="entry name" value="Tet_transcr_reg_TetR-rel_C_sf"/>
</dbReference>
<organism evidence="6 7">
    <name type="scientific">Prauserella flavalba</name>
    <dbReference type="NCBI Taxonomy" id="1477506"/>
    <lineage>
        <taxon>Bacteria</taxon>
        <taxon>Bacillati</taxon>
        <taxon>Actinomycetota</taxon>
        <taxon>Actinomycetes</taxon>
        <taxon>Pseudonocardiales</taxon>
        <taxon>Pseudonocardiaceae</taxon>
        <taxon>Prauserella</taxon>
    </lineage>
</organism>
<proteinExistence type="predicted"/>
<name>A0A318LNJ5_9PSEU</name>
<feature type="domain" description="HTH tetR-type" evidence="5">
    <location>
        <begin position="12"/>
        <end position="72"/>
    </location>
</feature>
<dbReference type="RefSeq" id="WP_168213921.1">
    <property type="nucleotide sequence ID" value="NZ_MASU01000005.1"/>
</dbReference>
<dbReference type="Gene3D" id="1.10.357.10">
    <property type="entry name" value="Tetracycline Repressor, domain 2"/>
    <property type="match status" value="1"/>
</dbReference>
<dbReference type="Gene3D" id="1.10.10.60">
    <property type="entry name" value="Homeodomain-like"/>
    <property type="match status" value="1"/>
</dbReference>
<keyword evidence="1" id="KW-0805">Transcription regulation</keyword>
<dbReference type="PANTHER" id="PTHR30055">
    <property type="entry name" value="HTH-TYPE TRANSCRIPTIONAL REGULATOR RUTR"/>
    <property type="match status" value="1"/>
</dbReference>
<keyword evidence="3" id="KW-0804">Transcription</keyword>
<evidence type="ECO:0000256" key="1">
    <source>
        <dbReference type="ARBA" id="ARBA00023015"/>
    </source>
</evidence>
<gene>
    <name evidence="6" type="ORF">BA062_10790</name>
</gene>
<evidence type="ECO:0000256" key="4">
    <source>
        <dbReference type="PROSITE-ProRule" id="PRU00335"/>
    </source>
</evidence>
<evidence type="ECO:0000259" key="5">
    <source>
        <dbReference type="PROSITE" id="PS50977"/>
    </source>
</evidence>
<evidence type="ECO:0000313" key="6">
    <source>
        <dbReference type="EMBL" id="PXY35941.1"/>
    </source>
</evidence>
<dbReference type="SUPFAM" id="SSF48498">
    <property type="entry name" value="Tetracyclin repressor-like, C-terminal domain"/>
    <property type="match status" value="1"/>
</dbReference>
<keyword evidence="2 4" id="KW-0238">DNA-binding</keyword>
<evidence type="ECO:0000313" key="7">
    <source>
        <dbReference type="Proteomes" id="UP000247892"/>
    </source>
</evidence>
<reference evidence="6 7" key="1">
    <citation type="submission" date="2016-07" db="EMBL/GenBank/DDBJ databases">
        <title>Draft genome sequence of Prauserella sp. YIM 121212, isolated from alkaline soil.</title>
        <authorList>
            <person name="Ruckert C."/>
            <person name="Albersmeier A."/>
            <person name="Jiang C.-L."/>
            <person name="Jiang Y."/>
            <person name="Kalinowski J."/>
            <person name="Schneider O."/>
            <person name="Winkler A."/>
            <person name="Zotchev S.B."/>
        </authorList>
    </citation>
    <scope>NUCLEOTIDE SEQUENCE [LARGE SCALE GENOMIC DNA]</scope>
    <source>
        <strain evidence="6 7">YIM 121212</strain>
    </source>
</reference>
<dbReference type="PRINTS" id="PR00455">
    <property type="entry name" value="HTHTETR"/>
</dbReference>
<dbReference type="InterPro" id="IPR011075">
    <property type="entry name" value="TetR_C"/>
</dbReference>
<feature type="DNA-binding region" description="H-T-H motif" evidence="4">
    <location>
        <begin position="35"/>
        <end position="54"/>
    </location>
</feature>
<dbReference type="PROSITE" id="PS50977">
    <property type="entry name" value="HTH_TETR_2"/>
    <property type="match status" value="1"/>
</dbReference>
<dbReference type="AlphaFoldDB" id="A0A318LNJ5"/>
<keyword evidence="7" id="KW-1185">Reference proteome</keyword>
<evidence type="ECO:0000256" key="2">
    <source>
        <dbReference type="ARBA" id="ARBA00023125"/>
    </source>
</evidence>
<dbReference type="SUPFAM" id="SSF46689">
    <property type="entry name" value="Homeodomain-like"/>
    <property type="match status" value="1"/>
</dbReference>
<dbReference type="Pfam" id="PF00440">
    <property type="entry name" value="TetR_N"/>
    <property type="match status" value="1"/>
</dbReference>
<dbReference type="GO" id="GO:0000976">
    <property type="term" value="F:transcription cis-regulatory region binding"/>
    <property type="evidence" value="ECO:0007669"/>
    <property type="project" value="TreeGrafter"/>
</dbReference>
<dbReference type="PANTHER" id="PTHR30055:SF148">
    <property type="entry name" value="TETR-FAMILY TRANSCRIPTIONAL REGULATOR"/>
    <property type="match status" value="1"/>
</dbReference>
<dbReference type="InterPro" id="IPR050109">
    <property type="entry name" value="HTH-type_TetR-like_transc_reg"/>
</dbReference>
<dbReference type="InterPro" id="IPR001647">
    <property type="entry name" value="HTH_TetR"/>
</dbReference>
<accession>A0A318LNJ5</accession>
<dbReference type="GO" id="GO:0003700">
    <property type="term" value="F:DNA-binding transcription factor activity"/>
    <property type="evidence" value="ECO:0007669"/>
    <property type="project" value="TreeGrafter"/>
</dbReference>
<protein>
    <recommendedName>
        <fullName evidence="5">HTH tetR-type domain-containing protein</fullName>
    </recommendedName>
</protein>
<dbReference type="EMBL" id="MASU01000005">
    <property type="protein sequence ID" value="PXY35941.1"/>
    <property type="molecule type" value="Genomic_DNA"/>
</dbReference>
<dbReference type="InterPro" id="IPR009057">
    <property type="entry name" value="Homeodomain-like_sf"/>
</dbReference>
<dbReference type="Pfam" id="PF16859">
    <property type="entry name" value="TetR_C_11"/>
    <property type="match status" value="1"/>
</dbReference>
<evidence type="ECO:0000256" key="3">
    <source>
        <dbReference type="ARBA" id="ARBA00023163"/>
    </source>
</evidence>
<sequence>MSGAPRPGGRSAKVKAAVLGAALAELADAGYHALSLDGIARRAGVHKTTVYRRWGTREALLLDAIRERAETRVPIPDNGSLRADLLDLVRAAIANLRTPEVGALVRAAVALAPHDPVVAEAVAAFWTGRLGVDGAVVERAVARGEIGRTDPREVIEAVLGPPYFRVLVTGEAVTDAFLRRVVDRVVDGLPAPGRR</sequence>
<comment type="caution">
    <text evidence="6">The sequence shown here is derived from an EMBL/GenBank/DDBJ whole genome shotgun (WGS) entry which is preliminary data.</text>
</comment>